<feature type="domain" description="FBA" evidence="2">
    <location>
        <begin position="96"/>
        <end position="272"/>
    </location>
</feature>
<feature type="compositionally biased region" description="Acidic residues" evidence="1">
    <location>
        <begin position="317"/>
        <end position="338"/>
    </location>
</feature>
<dbReference type="PROSITE" id="PS51114">
    <property type="entry name" value="FBA"/>
    <property type="match status" value="1"/>
</dbReference>
<dbReference type="SUPFAM" id="SSF81383">
    <property type="entry name" value="F-box domain"/>
    <property type="match status" value="1"/>
</dbReference>
<name>A0A815I4S3_ADIRI</name>
<organism evidence="3 4">
    <name type="scientific">Adineta ricciae</name>
    <name type="common">Rotifer</name>
    <dbReference type="NCBI Taxonomy" id="249248"/>
    <lineage>
        <taxon>Eukaryota</taxon>
        <taxon>Metazoa</taxon>
        <taxon>Spiralia</taxon>
        <taxon>Gnathifera</taxon>
        <taxon>Rotifera</taxon>
        <taxon>Eurotatoria</taxon>
        <taxon>Bdelloidea</taxon>
        <taxon>Adinetida</taxon>
        <taxon>Adinetidae</taxon>
        <taxon>Adineta</taxon>
    </lineage>
</organism>
<dbReference type="SUPFAM" id="SSF49785">
    <property type="entry name" value="Galactose-binding domain-like"/>
    <property type="match status" value="1"/>
</dbReference>
<dbReference type="PANTHER" id="PTHR12125:SF5">
    <property type="entry name" value="F-BOX DOMAIN-CONTAINING PROTEIN"/>
    <property type="match status" value="1"/>
</dbReference>
<dbReference type="GO" id="GO:0006516">
    <property type="term" value="P:glycoprotein catabolic process"/>
    <property type="evidence" value="ECO:0007669"/>
    <property type="project" value="TreeGrafter"/>
</dbReference>
<evidence type="ECO:0000259" key="2">
    <source>
        <dbReference type="PROSITE" id="PS51114"/>
    </source>
</evidence>
<protein>
    <recommendedName>
        <fullName evidence="2">FBA domain-containing protein</fullName>
    </recommendedName>
</protein>
<accession>A0A815I4S3</accession>
<dbReference type="InterPro" id="IPR001810">
    <property type="entry name" value="F-box_dom"/>
</dbReference>
<dbReference type="GO" id="GO:0031146">
    <property type="term" value="P:SCF-dependent proteasomal ubiquitin-dependent protein catabolic process"/>
    <property type="evidence" value="ECO:0007669"/>
    <property type="project" value="TreeGrafter"/>
</dbReference>
<evidence type="ECO:0000313" key="3">
    <source>
        <dbReference type="EMBL" id="CAF1360729.1"/>
    </source>
</evidence>
<dbReference type="InterPro" id="IPR039752">
    <property type="entry name" value="F-box_only"/>
</dbReference>
<keyword evidence="4" id="KW-1185">Reference proteome</keyword>
<dbReference type="GO" id="GO:0005737">
    <property type="term" value="C:cytoplasm"/>
    <property type="evidence" value="ECO:0007669"/>
    <property type="project" value="UniProtKB-ARBA"/>
</dbReference>
<dbReference type="Gene3D" id="2.60.120.260">
    <property type="entry name" value="Galactose-binding domain-like"/>
    <property type="match status" value="1"/>
</dbReference>
<dbReference type="InterPro" id="IPR007397">
    <property type="entry name" value="F-box-assoc_dom"/>
</dbReference>
<dbReference type="AlphaFoldDB" id="A0A815I4S3"/>
<gene>
    <name evidence="3" type="ORF">XAT740_LOCUS31999</name>
</gene>
<comment type="caution">
    <text evidence="3">The sequence shown here is derived from an EMBL/GenBank/DDBJ whole genome shotgun (WGS) entry which is preliminary data.</text>
</comment>
<dbReference type="GO" id="GO:0061630">
    <property type="term" value="F:ubiquitin protein ligase activity"/>
    <property type="evidence" value="ECO:0007669"/>
    <property type="project" value="TreeGrafter"/>
</dbReference>
<dbReference type="PANTHER" id="PTHR12125">
    <property type="entry name" value="F-BOX ONLY PROTEIN 6-LIKE PROTEIN"/>
    <property type="match status" value="1"/>
</dbReference>
<dbReference type="Proteomes" id="UP000663828">
    <property type="component" value="Unassembled WGS sequence"/>
</dbReference>
<dbReference type="GO" id="GO:0019005">
    <property type="term" value="C:SCF ubiquitin ligase complex"/>
    <property type="evidence" value="ECO:0007669"/>
    <property type="project" value="TreeGrafter"/>
</dbReference>
<dbReference type="SMART" id="SM01198">
    <property type="entry name" value="FBA"/>
    <property type="match status" value="1"/>
</dbReference>
<evidence type="ECO:0000256" key="1">
    <source>
        <dbReference type="SAM" id="MobiDB-lite"/>
    </source>
</evidence>
<dbReference type="InterPro" id="IPR036047">
    <property type="entry name" value="F-box-like_dom_sf"/>
</dbReference>
<evidence type="ECO:0000313" key="4">
    <source>
        <dbReference type="Proteomes" id="UP000663828"/>
    </source>
</evidence>
<proteinExistence type="predicted"/>
<dbReference type="Pfam" id="PF04300">
    <property type="entry name" value="FBA"/>
    <property type="match status" value="1"/>
</dbReference>
<dbReference type="EMBL" id="CAJNOR010002952">
    <property type="protein sequence ID" value="CAF1360729.1"/>
    <property type="molecule type" value="Genomic_DNA"/>
</dbReference>
<reference evidence="3" key="1">
    <citation type="submission" date="2021-02" db="EMBL/GenBank/DDBJ databases">
        <authorList>
            <person name="Nowell W R."/>
        </authorList>
    </citation>
    <scope>NUCLEOTIDE SEQUENCE</scope>
</reference>
<dbReference type="Pfam" id="PF00646">
    <property type="entry name" value="F-box"/>
    <property type="match status" value="1"/>
</dbReference>
<dbReference type="InterPro" id="IPR008979">
    <property type="entry name" value="Galactose-bd-like_sf"/>
</dbReference>
<dbReference type="Gene3D" id="1.20.1280.50">
    <property type="match status" value="1"/>
</dbReference>
<dbReference type="GO" id="GO:0036503">
    <property type="term" value="P:ERAD pathway"/>
    <property type="evidence" value="ECO:0007669"/>
    <property type="project" value="TreeGrafter"/>
</dbReference>
<sequence length="338" mass="39659">MNCFDKLPDELLEKIFSSFQARLPLERFNHAFREDNAYYFDYSLQQPLLKQAHKDISNLSLVCRRFHQIIHAGGFWERKCRDEHVLLPDQHFPEQFAAYEQLYVNNPFHPAYNLLKADRWTKSAGGQSRIENSPCGSHRLYDEFGRLAPCRVTSYIFTTFRQRQVDLSHAELLLNNSVDLRPVIEFSVCVAARWDCGARCILSLSFSDGHAWRHGRRFPQWNDKKWHRITYRYAEYAQYPSSVDVSIAGSDTQFWAGFYGVKFAQARLRLLLRTNENQTNEESVVTIEPKEEDELEQAVVRESEEDNIPFETVDSSSEAEEEEEEEEPVDDNFFEDED</sequence>
<feature type="region of interest" description="Disordered" evidence="1">
    <location>
        <begin position="280"/>
        <end position="338"/>
    </location>
</feature>